<name>A0ABW1SZ25_9ACTN</name>
<organism evidence="8 9">
    <name type="scientific">Longivirga aurantiaca</name>
    <dbReference type="NCBI Taxonomy" id="1837743"/>
    <lineage>
        <taxon>Bacteria</taxon>
        <taxon>Bacillati</taxon>
        <taxon>Actinomycetota</taxon>
        <taxon>Actinomycetes</taxon>
        <taxon>Sporichthyales</taxon>
        <taxon>Sporichthyaceae</taxon>
        <taxon>Longivirga</taxon>
    </lineage>
</organism>
<dbReference type="InterPro" id="IPR006076">
    <property type="entry name" value="FAD-dep_OxRdtase"/>
</dbReference>
<feature type="domain" description="FAD dependent oxidoreductase" evidence="6">
    <location>
        <begin position="42"/>
        <end position="72"/>
    </location>
</feature>
<evidence type="ECO:0000313" key="9">
    <source>
        <dbReference type="Proteomes" id="UP001596138"/>
    </source>
</evidence>
<dbReference type="Pfam" id="PF00732">
    <property type="entry name" value="GMC_oxred_N"/>
    <property type="match status" value="1"/>
</dbReference>
<sequence length="574" mass="62950">MTTGLAAPTMVQRAQTLCNIRNALQRTLVREPVMSVSHDPVDVLIVGAGASGSTAAKHLAEQGRSVVVLDQGHWTDVGDLPGDKPEYELLWNNHRFHPDPNMRDRREDYPTNLEDSEQPVYMYNGAGGSTVYFAGVWSRPLPSDFRVRTLDGVADDWPISYEDLIPFFAATDYDMGVSGLAGNTAYPPGAEPPLPMHPINQTGRRMAEGLNSLGWHWWPGYSAIPSRAHNRQAQCVRLGVCRTGCVAGAKGSADITLLPDALAHGARIETGARVARITLDEMGRANGAVYLQDGTEKFQAARVVIVAANGIGTPRLLLMSESNRFPHGLANSSDLVGRRLMLHPFGSAIGIYDEDLEDWLGPAGTQIECMEFYETDVTRGFVRGSKWHVMGTGGPLEMATRWHIGEGVRDEDFWGEQFTRKMKQAVGHSIDWIVHAEDLPEEHNRVTLDPTLTDSDGLPAPKITYMTSDNTHQILDFGLNRAVEAHYAAGATKAWITFRNFSSGHNLGTTKMGDDPETSVVDRWGRTHDVPNLYVIDGSVFTTSTATNPTSTICALAKRTATFIANNRDQVVAW</sequence>
<comment type="caution">
    <text evidence="8">The sequence shown here is derived from an EMBL/GenBank/DDBJ whole genome shotgun (WGS) entry which is preliminary data.</text>
</comment>
<keyword evidence="3" id="KW-0274">FAD</keyword>
<feature type="domain" description="Glucose-methanol-choline oxidoreductase C-terminal" evidence="7">
    <location>
        <begin position="440"/>
        <end position="557"/>
    </location>
</feature>
<dbReference type="InterPro" id="IPR000172">
    <property type="entry name" value="GMC_OxRdtase_N"/>
</dbReference>
<keyword evidence="9" id="KW-1185">Reference proteome</keyword>
<accession>A0ABW1SZ25</accession>
<gene>
    <name evidence="8" type="ORF">ACFQGU_05195</name>
</gene>
<keyword evidence="4" id="KW-0560">Oxidoreductase</keyword>
<dbReference type="RefSeq" id="WP_386764408.1">
    <property type="nucleotide sequence ID" value="NZ_JBHSTI010000008.1"/>
</dbReference>
<evidence type="ECO:0000259" key="7">
    <source>
        <dbReference type="Pfam" id="PF05199"/>
    </source>
</evidence>
<evidence type="ECO:0000313" key="8">
    <source>
        <dbReference type="EMBL" id="MFC6237260.1"/>
    </source>
</evidence>
<dbReference type="InterPro" id="IPR007867">
    <property type="entry name" value="GMC_OxRtase_C"/>
</dbReference>
<proteinExistence type="inferred from homology"/>
<reference evidence="9" key="1">
    <citation type="journal article" date="2019" name="Int. J. Syst. Evol. Microbiol.">
        <title>The Global Catalogue of Microorganisms (GCM) 10K type strain sequencing project: providing services to taxonomists for standard genome sequencing and annotation.</title>
        <authorList>
            <consortium name="The Broad Institute Genomics Platform"/>
            <consortium name="The Broad Institute Genome Sequencing Center for Infectious Disease"/>
            <person name="Wu L."/>
            <person name="Ma J."/>
        </authorList>
    </citation>
    <scope>NUCLEOTIDE SEQUENCE [LARGE SCALE GENOMIC DNA]</scope>
    <source>
        <strain evidence="9">CGMCC 4.7317</strain>
    </source>
</reference>
<dbReference type="Pfam" id="PF05199">
    <property type="entry name" value="GMC_oxred_C"/>
    <property type="match status" value="1"/>
</dbReference>
<evidence type="ECO:0000259" key="5">
    <source>
        <dbReference type="Pfam" id="PF00732"/>
    </source>
</evidence>
<dbReference type="PANTHER" id="PTHR46056">
    <property type="entry name" value="LONG-CHAIN-ALCOHOL OXIDASE"/>
    <property type="match status" value="1"/>
</dbReference>
<dbReference type="PANTHER" id="PTHR46056:SF12">
    <property type="entry name" value="LONG-CHAIN-ALCOHOL OXIDASE"/>
    <property type="match status" value="1"/>
</dbReference>
<dbReference type="Gene3D" id="3.50.50.60">
    <property type="entry name" value="FAD/NAD(P)-binding domain"/>
    <property type="match status" value="2"/>
</dbReference>
<dbReference type="SUPFAM" id="SSF51905">
    <property type="entry name" value="FAD/NAD(P)-binding domain"/>
    <property type="match status" value="1"/>
</dbReference>
<evidence type="ECO:0000256" key="4">
    <source>
        <dbReference type="ARBA" id="ARBA00023002"/>
    </source>
</evidence>
<dbReference type="Pfam" id="PF01266">
    <property type="entry name" value="DAO"/>
    <property type="match status" value="1"/>
</dbReference>
<keyword evidence="2" id="KW-0285">Flavoprotein</keyword>
<evidence type="ECO:0000256" key="1">
    <source>
        <dbReference type="ARBA" id="ARBA00010790"/>
    </source>
</evidence>
<evidence type="ECO:0000256" key="2">
    <source>
        <dbReference type="ARBA" id="ARBA00022630"/>
    </source>
</evidence>
<comment type="similarity">
    <text evidence="1">Belongs to the GMC oxidoreductase family.</text>
</comment>
<dbReference type="EMBL" id="JBHSTI010000008">
    <property type="protein sequence ID" value="MFC6237260.1"/>
    <property type="molecule type" value="Genomic_DNA"/>
</dbReference>
<evidence type="ECO:0000259" key="6">
    <source>
        <dbReference type="Pfam" id="PF01266"/>
    </source>
</evidence>
<dbReference type="SUPFAM" id="SSF54373">
    <property type="entry name" value="FAD-linked reductases, C-terminal domain"/>
    <property type="match status" value="1"/>
</dbReference>
<feature type="domain" description="Glucose-methanol-choline oxidoreductase N-terminal" evidence="5">
    <location>
        <begin position="232"/>
        <end position="344"/>
    </location>
</feature>
<dbReference type="InterPro" id="IPR036188">
    <property type="entry name" value="FAD/NAD-bd_sf"/>
</dbReference>
<protein>
    <submittedName>
        <fullName evidence="8">GMC family oxidoreductase</fullName>
    </submittedName>
</protein>
<evidence type="ECO:0000256" key="3">
    <source>
        <dbReference type="ARBA" id="ARBA00022827"/>
    </source>
</evidence>
<dbReference type="Proteomes" id="UP001596138">
    <property type="component" value="Unassembled WGS sequence"/>
</dbReference>